<dbReference type="Proteomes" id="UP000005220">
    <property type="component" value="Chromosome 10"/>
</dbReference>
<dbReference type="InterPro" id="IPR019419">
    <property type="entry name" value="AIM19"/>
</dbReference>
<dbReference type="Pfam" id="PF10315">
    <property type="entry name" value="Aim19"/>
    <property type="match status" value="1"/>
</dbReference>
<name>H2B0P8_KAZAF</name>
<reference evidence="1 2" key="1">
    <citation type="journal article" date="2011" name="Proc. Natl. Acad. Sci. U.S.A.">
        <title>Evolutionary erosion of yeast sex chromosomes by mating-type switching accidents.</title>
        <authorList>
            <person name="Gordon J.L."/>
            <person name="Armisen D."/>
            <person name="Proux-Wera E."/>
            <person name="Oheigeartaigh S.S."/>
            <person name="Byrne K.P."/>
            <person name="Wolfe K.H."/>
        </authorList>
    </citation>
    <scope>NUCLEOTIDE SEQUENCE [LARGE SCALE GENOMIC DNA]</scope>
    <source>
        <strain evidence="2">ATCC 22294 / BCRC 22015 / CBS 2517 / CECT 1963 / NBRC 1671 / NRRL Y-8276</strain>
    </source>
</reference>
<gene>
    <name evidence="1" type="primary">KAFR0J01310</name>
    <name evidence="1" type="ORF">KAFR_0J01310</name>
</gene>
<protein>
    <recommendedName>
        <fullName evidence="3">Altered inheritance of mitochondria protein 19, mitochondrial</fullName>
    </recommendedName>
</protein>
<organism evidence="1 2">
    <name type="scientific">Kazachstania africana (strain ATCC 22294 / BCRC 22015 / CBS 2517 / CECT 1963 / NBRC 1671 / NRRL Y-8276)</name>
    <name type="common">Yeast</name>
    <name type="synonym">Kluyveromyces africanus</name>
    <dbReference type="NCBI Taxonomy" id="1071382"/>
    <lineage>
        <taxon>Eukaryota</taxon>
        <taxon>Fungi</taxon>
        <taxon>Dikarya</taxon>
        <taxon>Ascomycota</taxon>
        <taxon>Saccharomycotina</taxon>
        <taxon>Saccharomycetes</taxon>
        <taxon>Saccharomycetales</taxon>
        <taxon>Saccharomycetaceae</taxon>
        <taxon>Kazachstania</taxon>
    </lineage>
</organism>
<dbReference type="AlphaFoldDB" id="H2B0P8"/>
<dbReference type="EMBL" id="HE650830">
    <property type="protein sequence ID" value="CCF60198.1"/>
    <property type="molecule type" value="Genomic_DNA"/>
</dbReference>
<dbReference type="eggNOG" id="ENOG502S412">
    <property type="taxonomic scope" value="Eukaryota"/>
</dbReference>
<dbReference type="GO" id="GO:0005739">
    <property type="term" value="C:mitochondrion"/>
    <property type="evidence" value="ECO:0007669"/>
    <property type="project" value="EnsemblFungi"/>
</dbReference>
<evidence type="ECO:0000313" key="2">
    <source>
        <dbReference type="Proteomes" id="UP000005220"/>
    </source>
</evidence>
<dbReference type="KEGG" id="kaf:KAFR_0J01310"/>
<keyword evidence="2" id="KW-1185">Reference proteome</keyword>
<accession>H2B0P8</accession>
<dbReference type="GeneID" id="13883848"/>
<dbReference type="HOGENOM" id="CLU_130042_1_0_1"/>
<dbReference type="InParanoid" id="H2B0P8"/>
<dbReference type="PANTHER" id="PTHR28177">
    <property type="entry name" value="ALTERED INHERITANCE OF MITOCHONDRIA PROTEIN 19, MITOCHONDRIAL"/>
    <property type="match status" value="1"/>
</dbReference>
<dbReference type="PANTHER" id="PTHR28177:SF1">
    <property type="entry name" value="ALTERED INHERITANCE OF MITOCHONDRIA PROTEIN 19, MITOCHONDRIAL"/>
    <property type="match status" value="1"/>
</dbReference>
<dbReference type="FunCoup" id="H2B0P8">
    <property type="interactions" value="50"/>
</dbReference>
<sequence>MDGEDSTRQITKSYAAQLYDYSRTPYLSLINSAAILVSPIISPPVDIAITSNGKSRLLFKNLSSQTRRIGLTGKNALLFGTAQALGSWMIYDDDVESGSGFIMAWSTLYMIVNGKGSLRAITRYGRTWPFVLSCMATGNALLYGRRFISGQF</sequence>
<evidence type="ECO:0008006" key="3">
    <source>
        <dbReference type="Google" id="ProtNLM"/>
    </source>
</evidence>
<evidence type="ECO:0000313" key="1">
    <source>
        <dbReference type="EMBL" id="CCF60198.1"/>
    </source>
</evidence>
<dbReference type="RefSeq" id="XP_003959333.1">
    <property type="nucleotide sequence ID" value="XM_003959284.1"/>
</dbReference>
<proteinExistence type="predicted"/>
<dbReference type="OrthoDB" id="5554402at2759"/>